<protein>
    <submittedName>
        <fullName evidence="1">Uncharacterized protein</fullName>
    </submittedName>
</protein>
<dbReference type="EMBL" id="OX596091">
    <property type="protein sequence ID" value="CAN0554892.1"/>
    <property type="molecule type" value="Genomic_DNA"/>
</dbReference>
<sequence>MFPSPVGTQWLNTANGPSRGPALFPYPLLLSQSVPELNADAEVPPSPSLWCPRHLQALRDSHLQAKEAQDRPASTLPTGTCSAKDGHGEGAGPGTTRGGARLMGRGFGSKDGAKVTEWRPAWGHEAQALMARLWAGLHLAALTHTLRRLHAGPGDIRILSLTITAHGRSPADSVHSAAGETLSSSCGSFTRLGSAETLPQVL</sequence>
<reference evidence="1" key="2">
    <citation type="submission" date="2025-03" db="EMBL/GenBank/DDBJ databases">
        <authorList>
            <consortium name="ELIXIR-Norway"/>
            <consortium name="Elixir Norway"/>
        </authorList>
    </citation>
    <scope>NUCLEOTIDE SEQUENCE</scope>
</reference>
<evidence type="ECO:0000313" key="2">
    <source>
        <dbReference type="Proteomes" id="UP001162501"/>
    </source>
</evidence>
<name>A0AC60A590_RANTA</name>
<gene>
    <name evidence="1" type="ORF">MRATA1EN22A_LOCUS26750</name>
</gene>
<accession>A0AC60A590</accession>
<reference evidence="1" key="1">
    <citation type="submission" date="2023-05" db="EMBL/GenBank/DDBJ databases">
        <authorList>
            <consortium name="ELIXIR-Norway"/>
        </authorList>
    </citation>
    <scope>NUCLEOTIDE SEQUENCE</scope>
</reference>
<organism evidence="1 2">
    <name type="scientific">Rangifer tarandus platyrhynchus</name>
    <name type="common">Svalbard reindeer</name>
    <dbReference type="NCBI Taxonomy" id="3082113"/>
    <lineage>
        <taxon>Eukaryota</taxon>
        <taxon>Metazoa</taxon>
        <taxon>Chordata</taxon>
        <taxon>Craniata</taxon>
        <taxon>Vertebrata</taxon>
        <taxon>Euteleostomi</taxon>
        <taxon>Mammalia</taxon>
        <taxon>Eutheria</taxon>
        <taxon>Laurasiatheria</taxon>
        <taxon>Artiodactyla</taxon>
        <taxon>Ruminantia</taxon>
        <taxon>Pecora</taxon>
        <taxon>Cervidae</taxon>
        <taxon>Odocoileinae</taxon>
        <taxon>Rangifer</taxon>
    </lineage>
</organism>
<proteinExistence type="predicted"/>
<dbReference type="Proteomes" id="UP001162501">
    <property type="component" value="Chromosome 7"/>
</dbReference>
<evidence type="ECO:0000313" key="1">
    <source>
        <dbReference type="EMBL" id="CAN0554892.1"/>
    </source>
</evidence>